<gene>
    <name evidence="1" type="ORF">JOF44_003209</name>
</gene>
<comment type="caution">
    <text evidence="1">The sequence shown here is derived from an EMBL/GenBank/DDBJ whole genome shotgun (WGS) entry which is preliminary data.</text>
</comment>
<name>A0ABS4YND9_9MICO</name>
<evidence type="ECO:0000313" key="2">
    <source>
        <dbReference type="Proteomes" id="UP000698222"/>
    </source>
</evidence>
<dbReference type="EMBL" id="JAGIOC010000001">
    <property type="protein sequence ID" value="MBP2410306.1"/>
    <property type="molecule type" value="Genomic_DNA"/>
</dbReference>
<reference evidence="1 2" key="1">
    <citation type="submission" date="2021-03" db="EMBL/GenBank/DDBJ databases">
        <title>Sequencing the genomes of 1000 actinobacteria strains.</title>
        <authorList>
            <person name="Klenk H.-P."/>
        </authorList>
    </citation>
    <scope>NUCLEOTIDE SEQUENCE [LARGE SCALE GENOMIC DNA]</scope>
    <source>
        <strain evidence="1 2">DSM 14564</strain>
    </source>
</reference>
<organism evidence="1 2">
    <name type="scientific">Brachybacterium fresconis</name>
    <dbReference type="NCBI Taxonomy" id="173363"/>
    <lineage>
        <taxon>Bacteria</taxon>
        <taxon>Bacillati</taxon>
        <taxon>Actinomycetota</taxon>
        <taxon>Actinomycetes</taxon>
        <taxon>Micrococcales</taxon>
        <taxon>Dermabacteraceae</taxon>
        <taxon>Brachybacterium</taxon>
    </lineage>
</organism>
<dbReference type="Proteomes" id="UP000698222">
    <property type="component" value="Unassembled WGS sequence"/>
</dbReference>
<dbReference type="RefSeq" id="WP_209893731.1">
    <property type="nucleotide sequence ID" value="NZ_BAAAJV010000016.1"/>
</dbReference>
<protein>
    <submittedName>
        <fullName evidence="1">Uncharacterized protein</fullName>
    </submittedName>
</protein>
<sequence>MKPSPGGHPTGQDPWVKCCRVPTVESEGAEFMRYGARPHADAFPVRCEVRGCDSRPQEWFESDHHVFDVCSAHGLQMRAGEAFTIKDEEILVGPEAAAEILDVRTAATPTGTVLTLRLGHHGVIDQEVPLKVTPTFRASIRDLLRSEDDRGEDPRR</sequence>
<keyword evidence="2" id="KW-1185">Reference proteome</keyword>
<evidence type="ECO:0000313" key="1">
    <source>
        <dbReference type="EMBL" id="MBP2410306.1"/>
    </source>
</evidence>
<accession>A0ABS4YND9</accession>
<proteinExistence type="predicted"/>